<sequence>MFKPLKKLTALALAGAMLFTGCTGKDGKSSSKYDKLLDPQKPVSIEIWHYYNGPQKIAFDDLVAEFNETVGQEKGIVVNAVSQGNVNDLMQKVTDAANKKVGADEVPDIFAAYTDTAYAIDQLGLVADLDPYLTGDELDEYVASYIQEGRFGKGDPLKIFPTAKSTELMMLNKTDWDKFSAATGVTVDQLSTVEGLCEVAEKYYDYSGGKAFFGRDAMANYMLIGARQLGCELFSVKNGNVKLDLDKEVLKKLWDGYYVPYVHGYFAAKGRFRSDDAKTGDLIALVGSTSGAAYFPGQVVTSDTESYPIDAMVLEPPVFAGGEKYAVQQGAGMVVTKSDEATEYACTVFLKWFTDSQRNLEFSVSSGYLPVKTAANKVSSVDKALQSTAGDDSSVTQNLQLSLPVAVGMVQNYTLYTTQGFENGNDARNVLEKSMQQKADEDLKKVQAAVAGGQSQKQAADSFCTDENFDSWYDSFCQQVESAVNKG</sequence>
<accession>A0A1C6G816</accession>
<gene>
    <name evidence="4" type="ORF">SAMEA3545359_00264</name>
</gene>
<dbReference type="SUPFAM" id="SSF53850">
    <property type="entry name" value="Periplasmic binding protein-like II"/>
    <property type="match status" value="1"/>
</dbReference>
<keyword evidence="2" id="KW-0813">Transport</keyword>
<dbReference type="PROSITE" id="PS51257">
    <property type="entry name" value="PROKAR_LIPOPROTEIN"/>
    <property type="match status" value="1"/>
</dbReference>
<keyword evidence="3" id="KW-0732">Signal</keyword>
<dbReference type="EMBL" id="FMHG01000001">
    <property type="protein sequence ID" value="SCJ41406.1"/>
    <property type="molecule type" value="Genomic_DNA"/>
</dbReference>
<dbReference type="PANTHER" id="PTHR43649:SF34">
    <property type="entry name" value="ABC TRANSPORTER PERIPLASMIC-BINDING PROTEIN YCJN-RELATED"/>
    <property type="match status" value="1"/>
</dbReference>
<evidence type="ECO:0000313" key="4">
    <source>
        <dbReference type="EMBL" id="SCJ41406.1"/>
    </source>
</evidence>
<organism evidence="4">
    <name type="scientific">uncultured Anaerotruncus sp</name>
    <dbReference type="NCBI Taxonomy" id="905011"/>
    <lineage>
        <taxon>Bacteria</taxon>
        <taxon>Bacillati</taxon>
        <taxon>Bacillota</taxon>
        <taxon>Clostridia</taxon>
        <taxon>Eubacteriales</taxon>
        <taxon>Oscillospiraceae</taxon>
        <taxon>Anaerotruncus</taxon>
        <taxon>environmental samples</taxon>
    </lineage>
</organism>
<proteinExistence type="inferred from homology"/>
<dbReference type="InterPro" id="IPR006059">
    <property type="entry name" value="SBP"/>
</dbReference>
<comment type="similarity">
    <text evidence="1">Belongs to the bacterial solute-binding protein 1 family.</text>
</comment>
<name>A0A1C6G816_9FIRM</name>
<dbReference type="PANTHER" id="PTHR43649">
    <property type="entry name" value="ARABINOSE-BINDING PROTEIN-RELATED"/>
    <property type="match status" value="1"/>
</dbReference>
<evidence type="ECO:0000256" key="1">
    <source>
        <dbReference type="ARBA" id="ARBA00008520"/>
    </source>
</evidence>
<protein>
    <submittedName>
        <fullName evidence="4">Maltose-binding periplasmic proteins/domains</fullName>
    </submittedName>
</protein>
<evidence type="ECO:0000256" key="3">
    <source>
        <dbReference type="ARBA" id="ARBA00022729"/>
    </source>
</evidence>
<dbReference type="Gene3D" id="3.40.190.10">
    <property type="entry name" value="Periplasmic binding protein-like II"/>
    <property type="match status" value="1"/>
</dbReference>
<reference evidence="4" key="1">
    <citation type="submission" date="2015-09" db="EMBL/GenBank/DDBJ databases">
        <authorList>
            <consortium name="Pathogen Informatics"/>
        </authorList>
    </citation>
    <scope>NUCLEOTIDE SEQUENCE</scope>
    <source>
        <strain evidence="4">2789STDY5834896</strain>
    </source>
</reference>
<evidence type="ECO:0000256" key="2">
    <source>
        <dbReference type="ARBA" id="ARBA00022448"/>
    </source>
</evidence>
<dbReference type="Pfam" id="PF13416">
    <property type="entry name" value="SBP_bac_8"/>
    <property type="match status" value="1"/>
</dbReference>
<dbReference type="InterPro" id="IPR050490">
    <property type="entry name" value="Bact_solute-bd_prot1"/>
</dbReference>
<dbReference type="AlphaFoldDB" id="A0A1C6G816"/>